<evidence type="ECO:0000313" key="8">
    <source>
        <dbReference type="EMBL" id="QTU83841.1"/>
    </source>
</evidence>
<evidence type="ECO:0000256" key="2">
    <source>
        <dbReference type="ARBA" id="ARBA00023002"/>
    </source>
</evidence>
<dbReference type="Pfam" id="PF14833">
    <property type="entry name" value="NAD_binding_11"/>
    <property type="match status" value="1"/>
</dbReference>
<dbReference type="SUPFAM" id="SSF48179">
    <property type="entry name" value="6-phosphogluconate dehydrogenase C-terminal domain-like"/>
    <property type="match status" value="1"/>
</dbReference>
<feature type="domain" description="3-hydroxyisobutyrate dehydrogenase-like NAD-binding" evidence="6">
    <location>
        <begin position="146"/>
        <end position="263"/>
    </location>
</feature>
<reference evidence="7 9" key="1">
    <citation type="submission" date="2019-11" db="EMBL/GenBank/DDBJ databases">
        <title>Eggerthellaceae novel genus isolated from the rectal contents of marmort.</title>
        <authorList>
            <person name="Zhang G."/>
        </authorList>
    </citation>
    <scope>NUCLEOTIDE SEQUENCE [LARGE SCALE GENOMIC DNA]</scope>
    <source>
        <strain evidence="9">zg-886</strain>
        <strain evidence="7">Zg-886</strain>
    </source>
</reference>
<evidence type="ECO:0000313" key="7">
    <source>
        <dbReference type="EMBL" id="NHM13964.1"/>
    </source>
</evidence>
<dbReference type="GO" id="GO:0016491">
    <property type="term" value="F:oxidoreductase activity"/>
    <property type="evidence" value="ECO:0007669"/>
    <property type="project" value="UniProtKB-KW"/>
</dbReference>
<dbReference type="Proteomes" id="UP000636394">
    <property type="component" value="Unassembled WGS sequence"/>
</dbReference>
<dbReference type="InterPro" id="IPR006115">
    <property type="entry name" value="6PGDH_NADP-bd"/>
</dbReference>
<dbReference type="Pfam" id="PF03446">
    <property type="entry name" value="NAD_binding_2"/>
    <property type="match status" value="1"/>
</dbReference>
<dbReference type="InterPro" id="IPR008927">
    <property type="entry name" value="6-PGluconate_DH-like_C_sf"/>
</dbReference>
<evidence type="ECO:0000256" key="4">
    <source>
        <dbReference type="PIRSR" id="PIRSR000103-1"/>
    </source>
</evidence>
<dbReference type="RefSeq" id="WP_166339117.1">
    <property type="nucleotide sequence ID" value="NZ_CP072829.1"/>
</dbReference>
<sequence length="321" mass="33427">MSRTYAFVGHPGACAALSRRLEEAGFEPVDDVAEAEAVLTFCTSQTHLEDVYFDSDGLIQRAAPGTLLIDLSASTPNFARELNAIAVVNDVMALEAPLAAIDLMASDAFSRDNLMCFVGGEDKEREAGRPFVDALAATVVDAGTCGAAQLAKAVRSMQVTAQVVAAVEADALCRSMGTASLSCRIDDIAGTAGTPLSAAVGKAVREERFDGPFAVEMLMADITAALTAADDAELILPQAEAAQRLLELLAVIGGADRGVSSLALVYRDEEAAARAGLDWSRAETAFGTVAGVDDYDEDFGDLDSVDEGGYQAFGFGSYSAN</sequence>
<evidence type="ECO:0000256" key="3">
    <source>
        <dbReference type="ARBA" id="ARBA00023027"/>
    </source>
</evidence>
<dbReference type="AlphaFoldDB" id="A0A9E6STV5"/>
<evidence type="ECO:0000313" key="9">
    <source>
        <dbReference type="Proteomes" id="UP000636394"/>
    </source>
</evidence>
<dbReference type="InterPro" id="IPR029154">
    <property type="entry name" value="HIBADH-like_NADP-bd"/>
</dbReference>
<dbReference type="KEGG" id="ebz:J7S26_05525"/>
<dbReference type="PANTHER" id="PTHR43060:SF15">
    <property type="entry name" value="3-HYDROXYISOBUTYRATE DEHYDROGENASE-LIKE 1, MITOCHONDRIAL-RELATED"/>
    <property type="match status" value="1"/>
</dbReference>
<feature type="active site" evidence="4">
    <location>
        <position position="152"/>
    </location>
</feature>
<reference evidence="8" key="2">
    <citation type="submission" date="2021-04" db="EMBL/GenBank/DDBJ databases">
        <title>Novel species in family Eggerthellaceae.</title>
        <authorList>
            <person name="Zhang G."/>
        </authorList>
    </citation>
    <scope>NUCLEOTIDE SEQUENCE</scope>
    <source>
        <strain evidence="8">Zg-886</strain>
    </source>
</reference>
<evidence type="ECO:0000256" key="1">
    <source>
        <dbReference type="ARBA" id="ARBA00009080"/>
    </source>
</evidence>
<organism evidence="8 10">
    <name type="scientific">Xiamenia xianingshaonis</name>
    <dbReference type="NCBI Taxonomy" id="2682776"/>
    <lineage>
        <taxon>Bacteria</taxon>
        <taxon>Bacillati</taxon>
        <taxon>Actinomycetota</taxon>
        <taxon>Coriobacteriia</taxon>
        <taxon>Eggerthellales</taxon>
        <taxon>Eggerthellaceae</taxon>
        <taxon>Xiamenia</taxon>
    </lineage>
</organism>
<dbReference type="SUPFAM" id="SSF51735">
    <property type="entry name" value="NAD(P)-binding Rossmann-fold domains"/>
    <property type="match status" value="1"/>
</dbReference>
<dbReference type="PIRSF" id="PIRSF000103">
    <property type="entry name" value="HIBADH"/>
    <property type="match status" value="1"/>
</dbReference>
<evidence type="ECO:0000259" key="5">
    <source>
        <dbReference type="Pfam" id="PF03446"/>
    </source>
</evidence>
<evidence type="ECO:0000313" key="10">
    <source>
        <dbReference type="Proteomes" id="UP000671910"/>
    </source>
</evidence>
<keyword evidence="2" id="KW-0560">Oxidoreductase</keyword>
<dbReference type="GO" id="GO:0051287">
    <property type="term" value="F:NAD binding"/>
    <property type="evidence" value="ECO:0007669"/>
    <property type="project" value="InterPro"/>
</dbReference>
<dbReference type="EMBL" id="CP072829">
    <property type="protein sequence ID" value="QTU83841.1"/>
    <property type="molecule type" value="Genomic_DNA"/>
</dbReference>
<dbReference type="GO" id="GO:0050661">
    <property type="term" value="F:NADP binding"/>
    <property type="evidence" value="ECO:0007669"/>
    <property type="project" value="InterPro"/>
</dbReference>
<dbReference type="Proteomes" id="UP000671910">
    <property type="component" value="Chromosome"/>
</dbReference>
<dbReference type="Gene3D" id="1.10.1040.10">
    <property type="entry name" value="N-(1-d-carboxylethyl)-l-norvaline Dehydrogenase, domain 2"/>
    <property type="match status" value="1"/>
</dbReference>
<evidence type="ECO:0000259" key="6">
    <source>
        <dbReference type="Pfam" id="PF14833"/>
    </source>
</evidence>
<proteinExistence type="inferred from homology"/>
<dbReference type="InterPro" id="IPR036291">
    <property type="entry name" value="NAD(P)-bd_dom_sf"/>
</dbReference>
<dbReference type="PANTHER" id="PTHR43060">
    <property type="entry name" value="3-HYDROXYISOBUTYRATE DEHYDROGENASE-LIKE 1, MITOCHONDRIAL-RELATED"/>
    <property type="match status" value="1"/>
</dbReference>
<name>A0A9E6STV5_9ACTN</name>
<keyword evidence="9" id="KW-1185">Reference proteome</keyword>
<gene>
    <name evidence="7" type="ORF">GMI68_04150</name>
    <name evidence="8" type="ORF">J7S26_05525</name>
</gene>
<accession>A0A9E6STV5</accession>
<protein>
    <submittedName>
        <fullName evidence="8">NAD(P)-dependent oxidoreductase</fullName>
    </submittedName>
    <submittedName>
        <fullName evidence="7">NAD-binding protein</fullName>
    </submittedName>
</protein>
<feature type="domain" description="6-phosphogluconate dehydrogenase NADP-binding" evidence="5">
    <location>
        <begin position="27"/>
        <end position="140"/>
    </location>
</feature>
<dbReference type="Gene3D" id="3.40.50.720">
    <property type="entry name" value="NAD(P)-binding Rossmann-like Domain"/>
    <property type="match status" value="1"/>
</dbReference>
<dbReference type="InterPro" id="IPR013328">
    <property type="entry name" value="6PGD_dom2"/>
</dbReference>
<dbReference type="InterPro" id="IPR015815">
    <property type="entry name" value="HIBADH-related"/>
</dbReference>
<comment type="similarity">
    <text evidence="1">Belongs to the HIBADH-related family.</text>
</comment>
<dbReference type="EMBL" id="WPCR01000005">
    <property type="protein sequence ID" value="NHM13964.1"/>
    <property type="molecule type" value="Genomic_DNA"/>
</dbReference>
<keyword evidence="3" id="KW-0520">NAD</keyword>